<evidence type="ECO:0000313" key="2">
    <source>
        <dbReference type="Proteomes" id="UP001285636"/>
    </source>
</evidence>
<name>A0AAJ2U5C7_ALKPS</name>
<organism evidence="1 2">
    <name type="scientific">Alkalihalophilus pseudofirmus</name>
    <name type="common">Bacillus pseudofirmus</name>
    <dbReference type="NCBI Taxonomy" id="79885"/>
    <lineage>
        <taxon>Bacteria</taxon>
        <taxon>Bacillati</taxon>
        <taxon>Bacillota</taxon>
        <taxon>Bacilli</taxon>
        <taxon>Bacillales</taxon>
        <taxon>Bacillaceae</taxon>
        <taxon>Alkalihalophilus</taxon>
    </lineage>
</organism>
<dbReference type="InterPro" id="IPR025013">
    <property type="entry name" value="DUF3907"/>
</dbReference>
<sequence length="58" mass="7133">WFENSRSAYTGKNAIKFYREVPETIKQLVKSLEGEFQQIREELEYYETDYRTKMMQTK</sequence>
<dbReference type="EMBL" id="JAWJAY010000451">
    <property type="protein sequence ID" value="MDV2887772.1"/>
    <property type="molecule type" value="Genomic_DNA"/>
</dbReference>
<gene>
    <name evidence="1" type="ORF">RYX45_21635</name>
</gene>
<reference evidence="1" key="1">
    <citation type="submission" date="2023-10" db="EMBL/GenBank/DDBJ databases">
        <title>Screening of Alkalihalophilus pseudofirmusBZ-TG-HK211 and Its Alleviation of Salt Stress on Rapeseed Growth.</title>
        <authorList>
            <person name="Zhao B."/>
            <person name="Guo T."/>
        </authorList>
    </citation>
    <scope>NUCLEOTIDE SEQUENCE</scope>
    <source>
        <strain evidence="1">BZ-TG-HK211</strain>
    </source>
</reference>
<dbReference type="AlphaFoldDB" id="A0AAJ2U5C7"/>
<evidence type="ECO:0000313" key="1">
    <source>
        <dbReference type="EMBL" id="MDV2887772.1"/>
    </source>
</evidence>
<proteinExistence type="predicted"/>
<accession>A0AAJ2U5C7</accession>
<dbReference type="Pfam" id="PF13047">
    <property type="entry name" value="DUF3907"/>
    <property type="match status" value="1"/>
</dbReference>
<comment type="caution">
    <text evidence="1">The sequence shown here is derived from an EMBL/GenBank/DDBJ whole genome shotgun (WGS) entry which is preliminary data.</text>
</comment>
<dbReference type="RefSeq" id="WP_323467932.1">
    <property type="nucleotide sequence ID" value="NZ_JAWJAY010000451.1"/>
</dbReference>
<dbReference type="Proteomes" id="UP001285636">
    <property type="component" value="Unassembled WGS sequence"/>
</dbReference>
<protein>
    <submittedName>
        <fullName evidence="1">DUF3907 family protein</fullName>
    </submittedName>
</protein>
<feature type="non-terminal residue" evidence="1">
    <location>
        <position position="1"/>
    </location>
</feature>